<keyword evidence="4" id="KW-1185">Reference proteome</keyword>
<keyword evidence="1" id="KW-0472">Membrane</keyword>
<evidence type="ECO:0000259" key="2">
    <source>
        <dbReference type="PROSITE" id="PS50943"/>
    </source>
</evidence>
<dbReference type="RefSeq" id="WP_183818777.1">
    <property type="nucleotide sequence ID" value="NZ_JACHOB010000005.1"/>
</dbReference>
<evidence type="ECO:0000313" key="3">
    <source>
        <dbReference type="EMBL" id="MBB4659807.1"/>
    </source>
</evidence>
<comment type="caution">
    <text evidence="3">The sequence shown here is derived from an EMBL/GenBank/DDBJ whole genome shotgun (WGS) entry which is preliminary data.</text>
</comment>
<dbReference type="Pfam" id="PF01381">
    <property type="entry name" value="HTH_3"/>
    <property type="match status" value="1"/>
</dbReference>
<dbReference type="Gene3D" id="1.10.260.40">
    <property type="entry name" value="lambda repressor-like DNA-binding domains"/>
    <property type="match status" value="1"/>
</dbReference>
<feature type="transmembrane region" description="Helical" evidence="1">
    <location>
        <begin position="86"/>
        <end position="108"/>
    </location>
</feature>
<dbReference type="SMART" id="SM00530">
    <property type="entry name" value="HTH_XRE"/>
    <property type="match status" value="1"/>
</dbReference>
<name>A0A840I4U8_9PROT</name>
<dbReference type="EMBL" id="JACHOB010000005">
    <property type="protein sequence ID" value="MBB4659807.1"/>
    <property type="molecule type" value="Genomic_DNA"/>
</dbReference>
<dbReference type="PROSITE" id="PS50943">
    <property type="entry name" value="HTH_CROC1"/>
    <property type="match status" value="1"/>
</dbReference>
<gene>
    <name evidence="3" type="ORF">GGQ59_002348</name>
</gene>
<keyword evidence="1" id="KW-1133">Transmembrane helix</keyword>
<feature type="transmembrane region" description="Helical" evidence="1">
    <location>
        <begin position="120"/>
        <end position="140"/>
    </location>
</feature>
<dbReference type="Proteomes" id="UP000563524">
    <property type="component" value="Unassembled WGS sequence"/>
</dbReference>
<sequence length="157" mass="16950">MQVSPDAEKVRQLREERCWSQEHLAQAAGVSLRTVQRVESGERASSASMMAIAAAFDTEVGSIAMDPVAAPVARNDPERARAALRLSFLIVLASYVFCLFVFAAISFGDGNGRFEMFYPTVWFGVGVAGHGLTVVIVELVTRFKTETETASSRGASS</sequence>
<keyword evidence="1" id="KW-0812">Transmembrane</keyword>
<evidence type="ECO:0000313" key="4">
    <source>
        <dbReference type="Proteomes" id="UP000563524"/>
    </source>
</evidence>
<dbReference type="AlphaFoldDB" id="A0A840I4U8"/>
<feature type="domain" description="HTH cro/C1-type" evidence="2">
    <location>
        <begin position="10"/>
        <end position="63"/>
    </location>
</feature>
<dbReference type="InterPro" id="IPR001387">
    <property type="entry name" value="Cro/C1-type_HTH"/>
</dbReference>
<organism evidence="3 4">
    <name type="scientific">Parvularcula dongshanensis</name>
    <dbReference type="NCBI Taxonomy" id="1173995"/>
    <lineage>
        <taxon>Bacteria</taxon>
        <taxon>Pseudomonadati</taxon>
        <taxon>Pseudomonadota</taxon>
        <taxon>Alphaproteobacteria</taxon>
        <taxon>Parvularculales</taxon>
        <taxon>Parvularculaceae</taxon>
        <taxon>Parvularcula</taxon>
    </lineage>
</organism>
<accession>A0A840I4U8</accession>
<dbReference type="CDD" id="cd00093">
    <property type="entry name" value="HTH_XRE"/>
    <property type="match status" value="1"/>
</dbReference>
<dbReference type="GO" id="GO:0003677">
    <property type="term" value="F:DNA binding"/>
    <property type="evidence" value="ECO:0007669"/>
    <property type="project" value="InterPro"/>
</dbReference>
<evidence type="ECO:0000256" key="1">
    <source>
        <dbReference type="SAM" id="Phobius"/>
    </source>
</evidence>
<proteinExistence type="predicted"/>
<protein>
    <submittedName>
        <fullName evidence="3">Transcriptional regulator with XRE-family HTH domain</fullName>
    </submittedName>
</protein>
<dbReference type="SUPFAM" id="SSF47413">
    <property type="entry name" value="lambda repressor-like DNA-binding domains"/>
    <property type="match status" value="1"/>
</dbReference>
<dbReference type="InterPro" id="IPR010982">
    <property type="entry name" value="Lambda_DNA-bd_dom_sf"/>
</dbReference>
<reference evidence="3 4" key="1">
    <citation type="submission" date="2020-08" db="EMBL/GenBank/DDBJ databases">
        <title>Genomic Encyclopedia of Type Strains, Phase IV (KMG-IV): sequencing the most valuable type-strain genomes for metagenomic binning, comparative biology and taxonomic classification.</title>
        <authorList>
            <person name="Goeker M."/>
        </authorList>
    </citation>
    <scope>NUCLEOTIDE SEQUENCE [LARGE SCALE GENOMIC DNA]</scope>
    <source>
        <strain evidence="3 4">DSM 102850</strain>
    </source>
</reference>